<protein>
    <submittedName>
        <fullName evidence="1">Uncharacterized protein</fullName>
    </submittedName>
</protein>
<dbReference type="EMBL" id="FN654487">
    <property type="protein sequence ID" value="CBY34216.1"/>
    <property type="molecule type" value="Genomic_DNA"/>
</dbReference>
<name>E4YFE2_OIKDI</name>
<gene>
    <name evidence="1" type="ORF">GSOID_T00024229001</name>
</gene>
<sequence>MKVAIILPAMLVSEKAESGGQRGCKLEGKQADGTLIWDYASCRPAGESKKLSFRKSMDFAATEFLPEGTLSSVLNQVRQTDAFLQAISIFNFI</sequence>
<reference evidence="1" key="1">
    <citation type="journal article" date="2010" name="Science">
        <title>Plasticity of animal genome architecture unmasked by rapid evolution of a pelagic tunicate.</title>
        <authorList>
            <person name="Denoeud F."/>
            <person name="Henriet S."/>
            <person name="Mungpakdee S."/>
            <person name="Aury J.M."/>
            <person name="Da Silva C."/>
            <person name="Brinkmann H."/>
            <person name="Mikhaleva J."/>
            <person name="Olsen L.C."/>
            <person name="Jubin C."/>
            <person name="Canestro C."/>
            <person name="Bouquet J.M."/>
            <person name="Danks G."/>
            <person name="Poulain J."/>
            <person name="Campsteijn C."/>
            <person name="Adamski M."/>
            <person name="Cross I."/>
            <person name="Yadetie F."/>
            <person name="Muffato M."/>
            <person name="Louis A."/>
            <person name="Butcher S."/>
            <person name="Tsagkogeorga G."/>
            <person name="Konrad A."/>
            <person name="Singh S."/>
            <person name="Jensen M.F."/>
            <person name="Cong E.H."/>
            <person name="Eikeseth-Otteraa H."/>
            <person name="Noel B."/>
            <person name="Anthouard V."/>
            <person name="Porcel B.M."/>
            <person name="Kachouri-Lafond R."/>
            <person name="Nishino A."/>
            <person name="Ugolini M."/>
            <person name="Chourrout P."/>
            <person name="Nishida H."/>
            <person name="Aasland R."/>
            <person name="Huzurbazar S."/>
            <person name="Westhof E."/>
            <person name="Delsuc F."/>
            <person name="Lehrach H."/>
            <person name="Reinhardt R."/>
            <person name="Weissenbach J."/>
            <person name="Roy S.W."/>
            <person name="Artiguenave F."/>
            <person name="Postlethwait J.H."/>
            <person name="Manak J.R."/>
            <person name="Thompson E.M."/>
            <person name="Jaillon O."/>
            <person name="Du Pasquier L."/>
            <person name="Boudinot P."/>
            <person name="Liberles D.A."/>
            <person name="Volff J.N."/>
            <person name="Philippe H."/>
            <person name="Lenhard B."/>
            <person name="Roest Crollius H."/>
            <person name="Wincker P."/>
            <person name="Chourrout D."/>
        </authorList>
    </citation>
    <scope>NUCLEOTIDE SEQUENCE [LARGE SCALE GENOMIC DNA]</scope>
</reference>
<proteinExistence type="predicted"/>
<dbReference type="AlphaFoldDB" id="E4YFE2"/>
<dbReference type="Proteomes" id="UP000011014">
    <property type="component" value="Unassembled WGS sequence"/>
</dbReference>
<organism evidence="1">
    <name type="scientific">Oikopleura dioica</name>
    <name type="common">Tunicate</name>
    <dbReference type="NCBI Taxonomy" id="34765"/>
    <lineage>
        <taxon>Eukaryota</taxon>
        <taxon>Metazoa</taxon>
        <taxon>Chordata</taxon>
        <taxon>Tunicata</taxon>
        <taxon>Appendicularia</taxon>
        <taxon>Copelata</taxon>
        <taxon>Oikopleuridae</taxon>
        <taxon>Oikopleura</taxon>
    </lineage>
</organism>
<accession>E4YFE2</accession>
<evidence type="ECO:0000313" key="1">
    <source>
        <dbReference type="EMBL" id="CBY34216.1"/>
    </source>
</evidence>